<dbReference type="PANTHER" id="PTHR37610:SF97">
    <property type="entry name" value="RETROTRANSPOSON GAG DOMAIN-CONTAINING PROTEIN"/>
    <property type="match status" value="1"/>
</dbReference>
<dbReference type="Proteomes" id="UP001152484">
    <property type="component" value="Unassembled WGS sequence"/>
</dbReference>
<protein>
    <recommendedName>
        <fullName evidence="5">Retrotransposon Copia-like N-terminal domain-containing protein</fullName>
    </recommendedName>
</protein>
<feature type="domain" description="Retrotransposon gag" evidence="1">
    <location>
        <begin position="100"/>
        <end position="155"/>
    </location>
</feature>
<dbReference type="Pfam" id="PF14244">
    <property type="entry name" value="Retrotran_gag_3"/>
    <property type="match status" value="1"/>
</dbReference>
<keyword evidence="4" id="KW-1185">Reference proteome</keyword>
<dbReference type="Pfam" id="PF03732">
    <property type="entry name" value="Retrotrans_gag"/>
    <property type="match status" value="1"/>
</dbReference>
<dbReference type="PANTHER" id="PTHR37610">
    <property type="entry name" value="CCHC-TYPE DOMAIN-CONTAINING PROTEIN"/>
    <property type="match status" value="1"/>
</dbReference>
<evidence type="ECO:0008006" key="5">
    <source>
        <dbReference type="Google" id="ProtNLM"/>
    </source>
</evidence>
<evidence type="ECO:0000259" key="2">
    <source>
        <dbReference type="Pfam" id="PF14244"/>
    </source>
</evidence>
<organism evidence="3 4">
    <name type="scientific">Cuscuta europaea</name>
    <name type="common">European dodder</name>
    <dbReference type="NCBI Taxonomy" id="41803"/>
    <lineage>
        <taxon>Eukaryota</taxon>
        <taxon>Viridiplantae</taxon>
        <taxon>Streptophyta</taxon>
        <taxon>Embryophyta</taxon>
        <taxon>Tracheophyta</taxon>
        <taxon>Spermatophyta</taxon>
        <taxon>Magnoliopsida</taxon>
        <taxon>eudicotyledons</taxon>
        <taxon>Gunneridae</taxon>
        <taxon>Pentapetalae</taxon>
        <taxon>asterids</taxon>
        <taxon>lamiids</taxon>
        <taxon>Solanales</taxon>
        <taxon>Convolvulaceae</taxon>
        <taxon>Cuscuteae</taxon>
        <taxon>Cuscuta</taxon>
        <taxon>Cuscuta subgen. Cuscuta</taxon>
    </lineage>
</organism>
<evidence type="ECO:0000313" key="4">
    <source>
        <dbReference type="Proteomes" id="UP001152484"/>
    </source>
</evidence>
<dbReference type="InterPro" id="IPR005162">
    <property type="entry name" value="Retrotrans_gag_dom"/>
</dbReference>
<comment type="caution">
    <text evidence="3">The sequence shown here is derived from an EMBL/GenBank/DDBJ whole genome shotgun (WGS) entry which is preliminary data.</text>
</comment>
<accession>A0A9P1A2T5</accession>
<dbReference type="AlphaFoldDB" id="A0A9P1A2T5"/>
<dbReference type="InterPro" id="IPR029472">
    <property type="entry name" value="Copia-like_N"/>
</dbReference>
<dbReference type="OrthoDB" id="1302035at2759"/>
<evidence type="ECO:0000313" key="3">
    <source>
        <dbReference type="EMBL" id="CAH9119657.1"/>
    </source>
</evidence>
<evidence type="ECO:0000259" key="1">
    <source>
        <dbReference type="Pfam" id="PF03732"/>
    </source>
</evidence>
<dbReference type="EMBL" id="CAMAPE010000080">
    <property type="protein sequence ID" value="CAH9119657.1"/>
    <property type="molecule type" value="Genomic_DNA"/>
</dbReference>
<sequence length="180" mass="20450">MPQTEESSLTINNPLFLGSGDNPNAALVNPQLNGSNYHSWSKSMKIALGAKNKIKLINGSISKPDAKAKDFEEWERCDLMVHSWILNSCTKEVAQCILYEDTAAQMWSTLNERFSQGNLPRVFDLQNQIYSTVQGNMSVKDYYNKLDSLWRELNQFNPLISCTCNAIKNCKCEFLKTLLE</sequence>
<reference evidence="3" key="1">
    <citation type="submission" date="2022-07" db="EMBL/GenBank/DDBJ databases">
        <authorList>
            <person name="Macas J."/>
            <person name="Novak P."/>
            <person name="Neumann P."/>
        </authorList>
    </citation>
    <scope>NUCLEOTIDE SEQUENCE</scope>
</reference>
<gene>
    <name evidence="3" type="ORF">CEURO_LOCUS22423</name>
</gene>
<name>A0A9P1A2T5_CUSEU</name>
<proteinExistence type="predicted"/>
<feature type="domain" description="Retrotransposon Copia-like N-terminal" evidence="2">
    <location>
        <begin position="21"/>
        <end position="65"/>
    </location>
</feature>